<proteinExistence type="predicted"/>
<protein>
    <submittedName>
        <fullName evidence="4">Phospholipid/cholesterol/gamma-HCH transport system substrate-binding protein</fullName>
    </submittedName>
</protein>
<feature type="compositionally biased region" description="Basic and acidic residues" evidence="1">
    <location>
        <begin position="112"/>
        <end position="121"/>
    </location>
</feature>
<evidence type="ECO:0000313" key="4">
    <source>
        <dbReference type="EMBL" id="SNR84183.1"/>
    </source>
</evidence>
<dbReference type="Proteomes" id="UP000198348">
    <property type="component" value="Unassembled WGS sequence"/>
</dbReference>
<keyword evidence="2" id="KW-0732">Signal</keyword>
<gene>
    <name evidence="4" type="ORF">SAMN06265360_12248</name>
</gene>
<dbReference type="OrthoDB" id="5242119at2"/>
<dbReference type="RefSeq" id="WP_089303032.1">
    <property type="nucleotide sequence ID" value="NZ_FZNW01000022.1"/>
</dbReference>
<reference evidence="4 5" key="1">
    <citation type="submission" date="2017-06" db="EMBL/GenBank/DDBJ databases">
        <authorList>
            <person name="Kim H.J."/>
            <person name="Triplett B.A."/>
        </authorList>
    </citation>
    <scope>NUCLEOTIDE SEQUENCE [LARGE SCALE GENOMIC DNA]</scope>
    <source>
        <strain evidence="4 5">DSM 45207</strain>
    </source>
</reference>
<keyword evidence="5" id="KW-1185">Reference proteome</keyword>
<feature type="region of interest" description="Disordered" evidence="1">
    <location>
        <begin position="112"/>
        <end position="132"/>
    </location>
</feature>
<dbReference type="GO" id="GO:0005543">
    <property type="term" value="F:phospholipid binding"/>
    <property type="evidence" value="ECO:0007669"/>
    <property type="project" value="TreeGrafter"/>
</dbReference>
<dbReference type="Pfam" id="PF02470">
    <property type="entry name" value="MlaD"/>
    <property type="match status" value="1"/>
</dbReference>
<evidence type="ECO:0000313" key="5">
    <source>
        <dbReference type="Proteomes" id="UP000198348"/>
    </source>
</evidence>
<feature type="chain" id="PRO_5013189853" evidence="2">
    <location>
        <begin position="24"/>
        <end position="448"/>
    </location>
</feature>
<sequence length="448" mass="47042">MKFSRFRVIATAACVVLSTTAAAAGIAVSGSAEEPSRLVAQFESAAPLVVGNEVKLDGVVVGEVLDIRATDGHADVVLELEAEAMPVHQDATFTIRPVSLLGERYVDFDRGSVGKPAHDPSEPIPPSQTGTNVDLDEILNVLDEPTSEGLAMLVTTLGEGLGGNGEEADAAIRALAPSMGDTEELAAVLAEHNELLNSLIEQAEPVAEALAAEDGKALDELAGSADRLLEVSAEQQEAVDETLAELPGTLESVRMTLRQVTATAEEATPTLRELRPVTDELQEISDELMTFADSLDPALATAQPVLERAEVLLDEAAPVAEHLRAAGSDVRESAESARPIVKDLTANLDNVFNFIRYWALATNGHDGLSHYFRVNLIVHPDAVTGMLPGGSLGGEEAGGPVEEALPDLPPVDGLLEPAEGEDPDSADPTGLSREQEGNMTDFLFGGDS</sequence>
<dbReference type="InterPro" id="IPR003399">
    <property type="entry name" value="Mce/MlaD"/>
</dbReference>
<dbReference type="PANTHER" id="PTHR33371:SF4">
    <property type="entry name" value="INTERMEMBRANE PHOSPHOLIPID TRANSPORT SYSTEM BINDING PROTEIN MLAD"/>
    <property type="match status" value="1"/>
</dbReference>
<dbReference type="EMBL" id="FZNW01000022">
    <property type="protein sequence ID" value="SNR84183.1"/>
    <property type="molecule type" value="Genomic_DNA"/>
</dbReference>
<evidence type="ECO:0000259" key="3">
    <source>
        <dbReference type="Pfam" id="PF02470"/>
    </source>
</evidence>
<dbReference type="InterPro" id="IPR052336">
    <property type="entry name" value="MlaD_Phospholipid_Transporter"/>
</dbReference>
<accession>A0A238ZNE1</accession>
<evidence type="ECO:0000256" key="1">
    <source>
        <dbReference type="SAM" id="MobiDB-lite"/>
    </source>
</evidence>
<evidence type="ECO:0000256" key="2">
    <source>
        <dbReference type="SAM" id="SignalP"/>
    </source>
</evidence>
<dbReference type="PANTHER" id="PTHR33371">
    <property type="entry name" value="INTERMEMBRANE PHOSPHOLIPID TRANSPORT SYSTEM BINDING PROTEIN MLAD-RELATED"/>
    <property type="match status" value="1"/>
</dbReference>
<name>A0A238ZNE1_9PSEU</name>
<dbReference type="GO" id="GO:0005548">
    <property type="term" value="F:phospholipid transporter activity"/>
    <property type="evidence" value="ECO:0007669"/>
    <property type="project" value="TreeGrafter"/>
</dbReference>
<dbReference type="AlphaFoldDB" id="A0A238ZNE1"/>
<feature type="region of interest" description="Disordered" evidence="1">
    <location>
        <begin position="389"/>
        <end position="448"/>
    </location>
</feature>
<feature type="domain" description="Mce/MlaD" evidence="3">
    <location>
        <begin position="36"/>
        <end position="111"/>
    </location>
</feature>
<feature type="signal peptide" evidence="2">
    <location>
        <begin position="1"/>
        <end position="23"/>
    </location>
</feature>
<organism evidence="4 5">
    <name type="scientific">Haloechinothrix alba</name>
    <dbReference type="NCBI Taxonomy" id="664784"/>
    <lineage>
        <taxon>Bacteria</taxon>
        <taxon>Bacillati</taxon>
        <taxon>Actinomycetota</taxon>
        <taxon>Actinomycetes</taxon>
        <taxon>Pseudonocardiales</taxon>
        <taxon>Pseudonocardiaceae</taxon>
        <taxon>Haloechinothrix</taxon>
    </lineage>
</organism>